<keyword evidence="5 12" id="KW-0028">Amino-acid biosynthesis</keyword>
<dbReference type="EC" id="2.6.1.52" evidence="12"/>
<dbReference type="PROSITE" id="PS00595">
    <property type="entry name" value="AA_TRANSFER_CLASS_5"/>
    <property type="match status" value="1"/>
</dbReference>
<evidence type="ECO:0000259" key="14">
    <source>
        <dbReference type="Pfam" id="PF00266"/>
    </source>
</evidence>
<gene>
    <name evidence="12 15" type="primary">serC</name>
    <name evidence="15" type="ORF">KUV50_14120</name>
</gene>
<comment type="catalytic activity">
    <reaction evidence="11 12 13">
        <text>O-phospho-L-serine + 2-oxoglutarate = 3-phosphooxypyruvate + L-glutamate</text>
        <dbReference type="Rhea" id="RHEA:14329"/>
        <dbReference type="ChEBI" id="CHEBI:16810"/>
        <dbReference type="ChEBI" id="CHEBI:18110"/>
        <dbReference type="ChEBI" id="CHEBI:29985"/>
        <dbReference type="ChEBI" id="CHEBI:57524"/>
        <dbReference type="EC" id="2.6.1.52"/>
    </reaction>
</comment>
<comment type="subunit">
    <text evidence="12">Homodimer.</text>
</comment>
<evidence type="ECO:0000313" key="15">
    <source>
        <dbReference type="EMBL" id="MBY5959284.1"/>
    </source>
</evidence>
<evidence type="ECO:0000256" key="6">
    <source>
        <dbReference type="ARBA" id="ARBA00022679"/>
    </source>
</evidence>
<reference evidence="15" key="1">
    <citation type="submission" date="2021-06" db="EMBL/GenBank/DDBJ databases">
        <title>44 bacteria genomes isolated from Dapeng, Shenzhen.</title>
        <authorList>
            <person name="Zheng W."/>
            <person name="Yu S."/>
            <person name="Huang Y."/>
        </authorList>
    </citation>
    <scope>NUCLEOTIDE SEQUENCE</scope>
    <source>
        <strain evidence="15">DP5N28-2</strain>
    </source>
</reference>
<feature type="binding site" evidence="12">
    <location>
        <begin position="75"/>
        <end position="76"/>
    </location>
    <ligand>
        <name>pyridoxal 5'-phosphate</name>
        <dbReference type="ChEBI" id="CHEBI:597326"/>
    </ligand>
</feature>
<protein>
    <recommendedName>
        <fullName evidence="12">Phosphoserine aminotransferase</fullName>
        <ecNumber evidence="12">2.6.1.52</ecNumber>
    </recommendedName>
    <alternativeName>
        <fullName evidence="12">Phosphohydroxythreonine aminotransferase</fullName>
        <shortName evidence="12">PSAT</shortName>
    </alternativeName>
</protein>
<dbReference type="SUPFAM" id="SSF53383">
    <property type="entry name" value="PLP-dependent transferases"/>
    <property type="match status" value="1"/>
</dbReference>
<keyword evidence="6 12" id="KW-0808">Transferase</keyword>
<dbReference type="PANTHER" id="PTHR43247">
    <property type="entry name" value="PHOSPHOSERINE AMINOTRANSFERASE"/>
    <property type="match status" value="1"/>
</dbReference>
<dbReference type="Pfam" id="PF00266">
    <property type="entry name" value="Aminotran_5"/>
    <property type="match status" value="1"/>
</dbReference>
<comment type="catalytic activity">
    <reaction evidence="10 12">
        <text>4-(phosphooxy)-L-threonine + 2-oxoglutarate = (R)-3-hydroxy-2-oxo-4-phosphooxybutanoate + L-glutamate</text>
        <dbReference type="Rhea" id="RHEA:16573"/>
        <dbReference type="ChEBI" id="CHEBI:16810"/>
        <dbReference type="ChEBI" id="CHEBI:29985"/>
        <dbReference type="ChEBI" id="CHEBI:58452"/>
        <dbReference type="ChEBI" id="CHEBI:58538"/>
        <dbReference type="EC" id="2.6.1.52"/>
    </reaction>
</comment>
<feature type="domain" description="Aminotransferase class V" evidence="14">
    <location>
        <begin position="4"/>
        <end position="344"/>
    </location>
</feature>
<dbReference type="EMBL" id="JAHVHU010000013">
    <property type="protein sequence ID" value="MBY5959284.1"/>
    <property type="molecule type" value="Genomic_DNA"/>
</dbReference>
<evidence type="ECO:0000256" key="5">
    <source>
        <dbReference type="ARBA" id="ARBA00022605"/>
    </source>
</evidence>
<feature type="modified residue" description="N6-(pyridoxal phosphate)lysine" evidence="12">
    <location>
        <position position="192"/>
    </location>
</feature>
<comment type="pathway">
    <text evidence="2 12 13">Amino-acid biosynthesis; L-serine biosynthesis; L-serine from 3-phospho-D-glycerate: step 2/3.</text>
</comment>
<dbReference type="AlphaFoldDB" id="A0A953HQB4"/>
<comment type="pathway">
    <text evidence="1 12">Cofactor biosynthesis; pyridoxine 5'-phosphate biosynthesis; pyridoxine 5'-phosphate from D-erythrose 4-phosphate: step 3/5.</text>
</comment>
<sequence>MKTYNFYAGPAILAEEVKKQAAQAALEYENTGLSLMEMSHRSAEVTAIMEEAVALTRELLNIPEGYRVLFLQGGASLQFYMTALNLLDSGKTAAYVDTGAWSKKAIKEAKRCGGVDVVASSSDKNYNYIPKNIDVPASAPYVHITTNNTIFGTQFQEIPDFDVPVVADMSSDIFSRPIDVSKYDVIYAGAQKNMGPAGATLVIVREGALGKVTRELPSMLDYRLFIEKNSLFNTGPVFSIYVSLLTLRWIKKNGGVEGMVNRNTEKANLLYEAIDNHPLFYGTAAKEDRSKMNVCFLLHEPSRSDEFLSACADAGIVGVKGHRSVGGFRASIYNAMDLAGVRQLVKVMESFQ</sequence>
<dbReference type="HAMAP" id="MF_00160">
    <property type="entry name" value="SerC_aminotrans_5"/>
    <property type="match status" value="1"/>
</dbReference>
<dbReference type="PANTHER" id="PTHR43247:SF1">
    <property type="entry name" value="PHOSPHOSERINE AMINOTRANSFERASE"/>
    <property type="match status" value="1"/>
</dbReference>
<keyword evidence="7 12" id="KW-0663">Pyridoxal phosphate</keyword>
<dbReference type="GO" id="GO:0006564">
    <property type="term" value="P:L-serine biosynthetic process"/>
    <property type="evidence" value="ECO:0007669"/>
    <property type="project" value="UniProtKB-UniRule"/>
</dbReference>
<dbReference type="InterPro" id="IPR015422">
    <property type="entry name" value="PyrdxlP-dep_Trfase_small"/>
</dbReference>
<dbReference type="GO" id="GO:0005737">
    <property type="term" value="C:cytoplasm"/>
    <property type="evidence" value="ECO:0007669"/>
    <property type="project" value="UniProtKB-SubCell"/>
</dbReference>
<evidence type="ECO:0000256" key="7">
    <source>
        <dbReference type="ARBA" id="ARBA00022898"/>
    </source>
</evidence>
<feature type="binding site" evidence="12">
    <location>
        <begin position="233"/>
        <end position="234"/>
    </location>
    <ligand>
        <name>pyridoxal 5'-phosphate</name>
        <dbReference type="ChEBI" id="CHEBI:597326"/>
    </ligand>
</feature>
<dbReference type="FunFam" id="3.40.640.10:FF:000010">
    <property type="entry name" value="Phosphoserine aminotransferase"/>
    <property type="match status" value="1"/>
</dbReference>
<dbReference type="GO" id="GO:0008615">
    <property type="term" value="P:pyridoxine biosynthetic process"/>
    <property type="evidence" value="ECO:0007669"/>
    <property type="project" value="UniProtKB-UniRule"/>
</dbReference>
<dbReference type="GO" id="GO:0004648">
    <property type="term" value="F:O-phospho-L-serine:2-oxoglutarate aminotransferase activity"/>
    <property type="evidence" value="ECO:0007669"/>
    <property type="project" value="UniProtKB-UniRule"/>
</dbReference>
<evidence type="ECO:0000256" key="1">
    <source>
        <dbReference type="ARBA" id="ARBA00004915"/>
    </source>
</evidence>
<keyword evidence="4 12" id="KW-0032">Aminotransferase</keyword>
<comment type="subcellular location">
    <subcellularLocation>
        <location evidence="12">Cytoplasm</location>
    </subcellularLocation>
</comment>
<evidence type="ECO:0000313" key="16">
    <source>
        <dbReference type="Proteomes" id="UP000753961"/>
    </source>
</evidence>
<evidence type="ECO:0000256" key="13">
    <source>
        <dbReference type="RuleBase" id="RU004505"/>
    </source>
</evidence>
<evidence type="ECO:0000256" key="8">
    <source>
        <dbReference type="ARBA" id="ARBA00023096"/>
    </source>
</evidence>
<feature type="binding site" evidence="12">
    <location>
        <position position="168"/>
    </location>
    <ligand>
        <name>pyridoxal 5'-phosphate</name>
        <dbReference type="ChEBI" id="CHEBI:597326"/>
    </ligand>
</feature>
<dbReference type="Gene3D" id="3.90.1150.10">
    <property type="entry name" value="Aspartate Aminotransferase, domain 1"/>
    <property type="match status" value="1"/>
</dbReference>
<comment type="function">
    <text evidence="12">Catalyzes the reversible conversion of 3-phosphohydroxypyruvate to phosphoserine and of 3-hydroxy-2-oxo-4-phosphonooxybutanoate to phosphohydroxythreonine.</text>
</comment>
<evidence type="ECO:0000256" key="2">
    <source>
        <dbReference type="ARBA" id="ARBA00005099"/>
    </source>
</evidence>
<feature type="binding site" evidence="12">
    <location>
        <position position="191"/>
    </location>
    <ligand>
        <name>pyridoxal 5'-phosphate</name>
        <dbReference type="ChEBI" id="CHEBI:597326"/>
    </ligand>
</feature>
<dbReference type="Gene3D" id="3.40.640.10">
    <property type="entry name" value="Type I PLP-dependent aspartate aminotransferase-like (Major domain)"/>
    <property type="match status" value="1"/>
</dbReference>
<comment type="cofactor">
    <cofactor evidence="12">
        <name>pyridoxal 5'-phosphate</name>
        <dbReference type="ChEBI" id="CHEBI:597326"/>
    </cofactor>
    <text evidence="12">Binds 1 pyridoxal phosphate per subunit.</text>
</comment>
<dbReference type="NCBIfam" id="TIGR01364">
    <property type="entry name" value="serC_1"/>
    <property type="match status" value="1"/>
</dbReference>
<feature type="binding site" evidence="12">
    <location>
        <position position="41"/>
    </location>
    <ligand>
        <name>L-glutamate</name>
        <dbReference type="ChEBI" id="CHEBI:29985"/>
    </ligand>
</feature>
<dbReference type="InterPro" id="IPR015424">
    <property type="entry name" value="PyrdxlP-dep_Trfase"/>
</dbReference>
<dbReference type="FunFam" id="3.90.1150.10:FF:000006">
    <property type="entry name" value="Phosphoserine aminotransferase"/>
    <property type="match status" value="1"/>
</dbReference>
<dbReference type="InterPro" id="IPR015421">
    <property type="entry name" value="PyrdxlP-dep_Trfase_major"/>
</dbReference>
<feature type="binding site" evidence="12">
    <location>
        <position position="101"/>
    </location>
    <ligand>
        <name>pyridoxal 5'-phosphate</name>
        <dbReference type="ChEBI" id="CHEBI:597326"/>
    </ligand>
</feature>
<evidence type="ECO:0000256" key="12">
    <source>
        <dbReference type="HAMAP-Rule" id="MF_00160"/>
    </source>
</evidence>
<keyword evidence="8 12" id="KW-0664">Pyridoxine biosynthesis</keyword>
<evidence type="ECO:0000256" key="4">
    <source>
        <dbReference type="ARBA" id="ARBA00022576"/>
    </source>
</evidence>
<dbReference type="InterPro" id="IPR000192">
    <property type="entry name" value="Aminotrans_V_dom"/>
</dbReference>
<organism evidence="15 16">
    <name type="scientific">Membranihabitans marinus</name>
    <dbReference type="NCBI Taxonomy" id="1227546"/>
    <lineage>
        <taxon>Bacteria</taxon>
        <taxon>Pseudomonadati</taxon>
        <taxon>Bacteroidota</taxon>
        <taxon>Saprospiria</taxon>
        <taxon>Saprospirales</taxon>
        <taxon>Saprospiraceae</taxon>
        <taxon>Membranihabitans</taxon>
    </lineage>
</organism>
<dbReference type="InterPro" id="IPR020578">
    <property type="entry name" value="Aminotrans_V_PyrdxlP_BS"/>
</dbReference>
<evidence type="ECO:0000256" key="11">
    <source>
        <dbReference type="ARBA" id="ARBA00049007"/>
    </source>
</evidence>
<evidence type="ECO:0000256" key="9">
    <source>
        <dbReference type="ARBA" id="ARBA00023299"/>
    </source>
</evidence>
<dbReference type="Proteomes" id="UP000753961">
    <property type="component" value="Unassembled WGS sequence"/>
</dbReference>
<dbReference type="GO" id="GO:0030170">
    <property type="term" value="F:pyridoxal phosphate binding"/>
    <property type="evidence" value="ECO:0007669"/>
    <property type="project" value="UniProtKB-UniRule"/>
</dbReference>
<evidence type="ECO:0000256" key="3">
    <source>
        <dbReference type="ARBA" id="ARBA00006904"/>
    </source>
</evidence>
<feature type="binding site" evidence="12">
    <location>
        <position position="149"/>
    </location>
    <ligand>
        <name>pyridoxal 5'-phosphate</name>
        <dbReference type="ChEBI" id="CHEBI:597326"/>
    </ligand>
</feature>
<dbReference type="NCBIfam" id="NF003764">
    <property type="entry name" value="PRK05355.1"/>
    <property type="match status" value="1"/>
</dbReference>
<keyword evidence="9 12" id="KW-0718">Serine biosynthesis</keyword>
<comment type="caution">
    <text evidence="15">The sequence shown here is derived from an EMBL/GenBank/DDBJ whole genome shotgun (WGS) entry which is preliminary data.</text>
</comment>
<dbReference type="RefSeq" id="WP_222580820.1">
    <property type="nucleotide sequence ID" value="NZ_JAHVHU010000013.1"/>
</dbReference>
<proteinExistence type="inferred from homology"/>
<evidence type="ECO:0000256" key="10">
    <source>
        <dbReference type="ARBA" id="ARBA00047630"/>
    </source>
</evidence>
<keyword evidence="16" id="KW-1185">Reference proteome</keyword>
<keyword evidence="12" id="KW-0963">Cytoplasm</keyword>
<dbReference type="PIRSF" id="PIRSF000525">
    <property type="entry name" value="SerC"/>
    <property type="match status" value="1"/>
</dbReference>
<comment type="similarity">
    <text evidence="3 12">Belongs to the class-V pyridoxal-phosphate-dependent aminotransferase family. SerC subfamily.</text>
</comment>
<comment type="caution">
    <text evidence="12">Lacks conserved residue(s) required for the propagation of feature annotation.</text>
</comment>
<accession>A0A953HQB4</accession>
<name>A0A953HQB4_9BACT</name>
<dbReference type="InterPro" id="IPR022278">
    <property type="entry name" value="Pser_aminoTfrase"/>
</dbReference>